<evidence type="ECO:0000313" key="3">
    <source>
        <dbReference type="Proteomes" id="UP000295741"/>
    </source>
</evidence>
<dbReference type="EMBL" id="SNWP01000010">
    <property type="protein sequence ID" value="TDO28223.1"/>
    <property type="molecule type" value="Genomic_DNA"/>
</dbReference>
<gene>
    <name evidence="2" type="ORF">BC659_0285</name>
</gene>
<evidence type="ECO:0000313" key="2">
    <source>
        <dbReference type="EMBL" id="TDO28223.1"/>
    </source>
</evidence>
<keyword evidence="1" id="KW-1133">Transmembrane helix</keyword>
<name>A0A4R6IZE6_9BACT</name>
<protein>
    <submittedName>
        <fullName evidence="2">Uncharacterized protein</fullName>
    </submittedName>
</protein>
<feature type="transmembrane region" description="Helical" evidence="1">
    <location>
        <begin position="93"/>
        <end position="112"/>
    </location>
</feature>
<keyword evidence="1" id="KW-0812">Transmembrane</keyword>
<dbReference type="OrthoDB" id="680268at2"/>
<accession>A0A4R6IZE6</accession>
<organism evidence="2 3">
    <name type="scientific">Sediminibacterium goheungense</name>
    <dbReference type="NCBI Taxonomy" id="1086393"/>
    <lineage>
        <taxon>Bacteria</taxon>
        <taxon>Pseudomonadati</taxon>
        <taxon>Bacteroidota</taxon>
        <taxon>Chitinophagia</taxon>
        <taxon>Chitinophagales</taxon>
        <taxon>Chitinophagaceae</taxon>
        <taxon>Sediminibacterium</taxon>
    </lineage>
</organism>
<evidence type="ECO:0000256" key="1">
    <source>
        <dbReference type="SAM" id="Phobius"/>
    </source>
</evidence>
<keyword evidence="3" id="KW-1185">Reference proteome</keyword>
<proteinExistence type="predicted"/>
<dbReference type="RefSeq" id="WP_133472778.1">
    <property type="nucleotide sequence ID" value="NZ_SNWP01000010.1"/>
</dbReference>
<dbReference type="AlphaFoldDB" id="A0A4R6IZE6"/>
<sequence length="119" mass="14225">MTDLKDILHDDESLKNEDLLRYLEGNASDEERFAIEKQMADSDFINDAVEGLQVFQDRQKLQQYAAQLNLQLRKQTTQERKRKRRRTLNSQQWTLITIVTILLLCVLAYWVIRIYQHQT</sequence>
<keyword evidence="1" id="KW-0472">Membrane</keyword>
<comment type="caution">
    <text evidence="2">The sequence shown here is derived from an EMBL/GenBank/DDBJ whole genome shotgun (WGS) entry which is preliminary data.</text>
</comment>
<reference evidence="2 3" key="1">
    <citation type="submission" date="2019-03" db="EMBL/GenBank/DDBJ databases">
        <title>Genomic Encyclopedia of Archaeal and Bacterial Type Strains, Phase II (KMG-II): from individual species to whole genera.</title>
        <authorList>
            <person name="Goeker M."/>
        </authorList>
    </citation>
    <scope>NUCLEOTIDE SEQUENCE [LARGE SCALE GENOMIC DNA]</scope>
    <source>
        <strain evidence="2 3">DSM 28323</strain>
    </source>
</reference>
<dbReference type="Proteomes" id="UP000295741">
    <property type="component" value="Unassembled WGS sequence"/>
</dbReference>